<evidence type="ECO:0000259" key="1">
    <source>
        <dbReference type="Pfam" id="PF12674"/>
    </source>
</evidence>
<dbReference type="OrthoDB" id="9801008at2"/>
<dbReference type="AlphaFoldDB" id="A0A369BHQ4"/>
<proteinExistence type="predicted"/>
<comment type="caution">
    <text evidence="2">The sequence shown here is derived from an EMBL/GenBank/DDBJ whole genome shotgun (WGS) entry which is preliminary data.</text>
</comment>
<dbReference type="InterPro" id="IPR025868">
    <property type="entry name" value="Zn_ribbon_dom_put"/>
</dbReference>
<dbReference type="RefSeq" id="WP_114296025.1">
    <property type="nucleotide sequence ID" value="NZ_QPJT01000001.1"/>
</dbReference>
<gene>
    <name evidence="2" type="ORF">DFR58_101299</name>
</gene>
<dbReference type="Proteomes" id="UP000253034">
    <property type="component" value="Unassembled WGS sequence"/>
</dbReference>
<reference evidence="2 3" key="1">
    <citation type="submission" date="2018-07" db="EMBL/GenBank/DDBJ databases">
        <title>Genomic Encyclopedia of Type Strains, Phase IV (KMG-IV): sequencing the most valuable type-strain genomes for metagenomic binning, comparative biology and taxonomic classification.</title>
        <authorList>
            <person name="Goeker M."/>
        </authorList>
    </citation>
    <scope>NUCLEOTIDE SEQUENCE [LARGE SCALE GENOMIC DNA]</scope>
    <source>
        <strain evidence="2 3">DSM 27016</strain>
    </source>
</reference>
<dbReference type="EMBL" id="QPJT01000001">
    <property type="protein sequence ID" value="RCX21089.1"/>
    <property type="molecule type" value="Genomic_DNA"/>
</dbReference>
<name>A0A369BHQ4_9FIRM</name>
<sequence>MKTCVACGMPMKTKEDFAMGDESKDYCKYCTRPDGTMQSYDEKLNGMTGFIIKTQGLDKEAARKAAIGMMAKLPAWKDKNDG</sequence>
<organism evidence="2 3">
    <name type="scientific">Anaerobacterium chartisolvens</name>
    <dbReference type="NCBI Taxonomy" id="1297424"/>
    <lineage>
        <taxon>Bacteria</taxon>
        <taxon>Bacillati</taxon>
        <taxon>Bacillota</taxon>
        <taxon>Clostridia</taxon>
        <taxon>Eubacteriales</taxon>
        <taxon>Oscillospiraceae</taxon>
        <taxon>Anaerobacterium</taxon>
    </lineage>
</organism>
<dbReference type="Pfam" id="PF12674">
    <property type="entry name" value="Zn_ribbon_2"/>
    <property type="match status" value="1"/>
</dbReference>
<feature type="domain" description="Putative zinc ribbon" evidence="1">
    <location>
        <begin position="3"/>
        <end position="77"/>
    </location>
</feature>
<accession>A0A369BHQ4</accession>
<evidence type="ECO:0000313" key="2">
    <source>
        <dbReference type="EMBL" id="RCX21089.1"/>
    </source>
</evidence>
<keyword evidence="3" id="KW-1185">Reference proteome</keyword>
<protein>
    <submittedName>
        <fullName evidence="2">Putative zinc ribbon protein</fullName>
    </submittedName>
</protein>
<evidence type="ECO:0000313" key="3">
    <source>
        <dbReference type="Proteomes" id="UP000253034"/>
    </source>
</evidence>